<gene>
    <name evidence="1" type="ORF">RHMOL_Rhmol08G0269600</name>
</gene>
<organism evidence="1 2">
    <name type="scientific">Rhododendron molle</name>
    <name type="common">Chinese azalea</name>
    <name type="synonym">Azalea mollis</name>
    <dbReference type="NCBI Taxonomy" id="49168"/>
    <lineage>
        <taxon>Eukaryota</taxon>
        <taxon>Viridiplantae</taxon>
        <taxon>Streptophyta</taxon>
        <taxon>Embryophyta</taxon>
        <taxon>Tracheophyta</taxon>
        <taxon>Spermatophyta</taxon>
        <taxon>Magnoliopsida</taxon>
        <taxon>eudicotyledons</taxon>
        <taxon>Gunneridae</taxon>
        <taxon>Pentapetalae</taxon>
        <taxon>asterids</taxon>
        <taxon>Ericales</taxon>
        <taxon>Ericaceae</taxon>
        <taxon>Ericoideae</taxon>
        <taxon>Rhodoreae</taxon>
        <taxon>Rhododendron</taxon>
    </lineage>
</organism>
<protein>
    <submittedName>
        <fullName evidence="1">Uncharacterized protein</fullName>
    </submittedName>
</protein>
<name>A0ACC0MSU6_RHOML</name>
<keyword evidence="2" id="KW-1185">Reference proteome</keyword>
<evidence type="ECO:0000313" key="1">
    <source>
        <dbReference type="EMBL" id="KAI8544106.1"/>
    </source>
</evidence>
<accession>A0ACC0MSU6</accession>
<sequence length="266" mass="29760">MSSYLWPQPECQKTFDQRTSESLVPRKNDNRQQRSAKNYKRSPSGKLLLKEKLKSIAMPGGSRNLVKVLLQFLTDLYPGHPTFEISLSLHLGDGMSVAGSKDSVGVDVAVLGHPCDRCVGFPEICNLGAKSRGFIMRFSVLPHEERYPHKEASRLLANLIVMGGGIMARAVVQAYRQALMNASKNGVAHEAAQNIIRATKIMAEPEARQILGVTERSSWEEILQKYDHLFEKNAKNGSFYLQSKVHRAKECLEMEYRRAAERATGS</sequence>
<comment type="caution">
    <text evidence="1">The sequence shown here is derived from an EMBL/GenBank/DDBJ whole genome shotgun (WGS) entry which is preliminary data.</text>
</comment>
<reference evidence="1" key="1">
    <citation type="submission" date="2022-02" db="EMBL/GenBank/DDBJ databases">
        <title>Plant Genome Project.</title>
        <authorList>
            <person name="Zhang R.-G."/>
        </authorList>
    </citation>
    <scope>NUCLEOTIDE SEQUENCE</scope>
    <source>
        <strain evidence="1">AT1</strain>
    </source>
</reference>
<dbReference type="Proteomes" id="UP001062846">
    <property type="component" value="Chromosome 8"/>
</dbReference>
<dbReference type="EMBL" id="CM046395">
    <property type="protein sequence ID" value="KAI8544106.1"/>
    <property type="molecule type" value="Genomic_DNA"/>
</dbReference>
<proteinExistence type="predicted"/>
<evidence type="ECO:0000313" key="2">
    <source>
        <dbReference type="Proteomes" id="UP001062846"/>
    </source>
</evidence>